<dbReference type="Proteomes" id="UP000243679">
    <property type="component" value="Chromosome"/>
</dbReference>
<keyword evidence="3" id="KW-1185">Reference proteome</keyword>
<dbReference type="AlphaFoldDB" id="A0A1Q2SKS6"/>
<dbReference type="CDD" id="cd00590">
    <property type="entry name" value="RRM_SF"/>
    <property type="match status" value="1"/>
</dbReference>
<evidence type="ECO:0000313" key="3">
    <source>
        <dbReference type="Proteomes" id="UP000243679"/>
    </source>
</evidence>
<reference evidence="2 3" key="1">
    <citation type="journal article" date="2017" name="ISME J.">
        <title>An acid-tolerant ammonia-oxidizing ?-proteobacterium from soil.</title>
        <authorList>
            <person name="Hayatsu M."/>
            <person name="Tago K."/>
            <person name="Uchiyama I."/>
            <person name="Toyoda A."/>
            <person name="Wang Y."/>
            <person name="Shimomura Y."/>
            <person name="Okubo T."/>
            <person name="Kurisu F."/>
            <person name="Hirono Y."/>
            <person name="Nonaka K."/>
            <person name="Akiyama H."/>
            <person name="Itoh T."/>
            <person name="Takami H."/>
        </authorList>
    </citation>
    <scope>NUCLEOTIDE SEQUENCE [LARGE SCALE GENOMIC DNA]</scope>
    <source>
        <strain evidence="2 3">TAO100</strain>
    </source>
</reference>
<dbReference type="GO" id="GO:0003723">
    <property type="term" value="F:RNA binding"/>
    <property type="evidence" value="ECO:0007669"/>
    <property type="project" value="InterPro"/>
</dbReference>
<dbReference type="Pfam" id="PF00076">
    <property type="entry name" value="RRM_1"/>
    <property type="match status" value="1"/>
</dbReference>
<evidence type="ECO:0000313" key="2">
    <source>
        <dbReference type="EMBL" id="BAW79728.1"/>
    </source>
</evidence>
<dbReference type="SMART" id="SM00360">
    <property type="entry name" value="RRM"/>
    <property type="match status" value="1"/>
</dbReference>
<protein>
    <submittedName>
        <fullName evidence="2">RNA-binding protein RNP-1</fullName>
    </submittedName>
</protein>
<name>A0A1Q2SKS6_9GAMM</name>
<sequence>MITLFVRGLPASTTEESLTALFSDYGTVRSLTLHKDLFTSQARGTALINMEGHEARAAITGLDGSQFQGHILYVSQAKEEKRRFRGGKRRH</sequence>
<dbReference type="SUPFAM" id="SSF54928">
    <property type="entry name" value="RNA-binding domain, RBD"/>
    <property type="match status" value="1"/>
</dbReference>
<dbReference type="EMBL" id="AP014836">
    <property type="protein sequence ID" value="BAW79728.1"/>
    <property type="molecule type" value="Genomic_DNA"/>
</dbReference>
<organism evidence="2 3">
    <name type="scientific">Candidatus Nitrosoglobus terrae</name>
    <dbReference type="NCBI Taxonomy" id="1630141"/>
    <lineage>
        <taxon>Bacteria</taxon>
        <taxon>Pseudomonadati</taxon>
        <taxon>Pseudomonadota</taxon>
        <taxon>Gammaproteobacteria</taxon>
        <taxon>Chromatiales</taxon>
        <taxon>Chromatiaceae</taxon>
        <taxon>Candidatus Nitrosoglobus</taxon>
    </lineage>
</organism>
<dbReference type="InterPro" id="IPR012677">
    <property type="entry name" value="Nucleotide-bd_a/b_plait_sf"/>
</dbReference>
<feature type="domain" description="RRM" evidence="1">
    <location>
        <begin position="2"/>
        <end position="79"/>
    </location>
</feature>
<proteinExistence type="predicted"/>
<dbReference type="KEGG" id="ntt:TAO_0358"/>
<dbReference type="OrthoDB" id="9798855at2"/>
<dbReference type="PROSITE" id="PS50102">
    <property type="entry name" value="RRM"/>
    <property type="match status" value="1"/>
</dbReference>
<dbReference type="RefSeq" id="WP_096526349.1">
    <property type="nucleotide sequence ID" value="NZ_AP014836.1"/>
</dbReference>
<dbReference type="Gene3D" id="3.30.70.330">
    <property type="match status" value="1"/>
</dbReference>
<accession>A0A1Q2SKS6</accession>
<gene>
    <name evidence="2" type="ORF">TAO_0358</name>
</gene>
<dbReference type="InterPro" id="IPR035979">
    <property type="entry name" value="RBD_domain_sf"/>
</dbReference>
<dbReference type="InterPro" id="IPR000504">
    <property type="entry name" value="RRM_dom"/>
</dbReference>
<evidence type="ECO:0000259" key="1">
    <source>
        <dbReference type="PROSITE" id="PS50102"/>
    </source>
</evidence>
<dbReference type="InterPro" id="IPR050441">
    <property type="entry name" value="RBM"/>
</dbReference>
<dbReference type="PANTHER" id="PTHR48034">
    <property type="entry name" value="TRANSFORMER-2 SEX-DETERMINING PROTEIN-RELATED"/>
    <property type="match status" value="1"/>
</dbReference>